<keyword evidence="4" id="KW-0732">Signal</keyword>
<keyword evidence="6" id="KW-1185">Reference proteome</keyword>
<reference evidence="5" key="1">
    <citation type="submission" date="2022-01" db="EMBL/GenBank/DDBJ databases">
        <authorList>
            <person name="King R."/>
        </authorList>
    </citation>
    <scope>NUCLEOTIDE SEQUENCE</scope>
</reference>
<dbReference type="PROSITE" id="PS00233">
    <property type="entry name" value="CHIT_BIND_RR_1"/>
    <property type="match status" value="1"/>
</dbReference>
<keyword evidence="1 2" id="KW-0193">Cuticle</keyword>
<dbReference type="InterPro" id="IPR000618">
    <property type="entry name" value="Insect_cuticle"/>
</dbReference>
<dbReference type="GO" id="GO:0031012">
    <property type="term" value="C:extracellular matrix"/>
    <property type="evidence" value="ECO:0007669"/>
    <property type="project" value="TreeGrafter"/>
</dbReference>
<sequence>MCFQTRKIVLLSLLLATVSAEDATAAIPVNKPPQYPINENQLSNIQITVTAIPSAPAPAPAVKYTSAPTFVQQQDQVIQYAAIFPAPNQFAETQPQLAAPLHFGPFRLQLSEAPVQYSTLPTRNQFPIPIVQFNQGASPVQITAKVAPLPQFQYGSKQLQMATQEVAPIQFKEAANPFQIIVKESGNSAPVEAAPVPVQYAAAQPVLYRSSLPIQYAHALPVQYAQAQPVQHSHAQPLEYPHEQPVQHEKTQHLQYPTAQPDHYAPSQPIEYAPTQHITGAPTKPVQYIPAQPSQYDSVQPVQFAPVQPVAYSPVLKKVKKMDDYDSNPEYEYGYDIEDTQTGDSKSQSEQRQGNFVRGSYSVVDPDGHRRTVEYTADPVHGFSAVVRREPINAKVKKVAVPVSKVSVSGAYA</sequence>
<feature type="chain" id="PRO_5040482710" description="Cuticle protein" evidence="4">
    <location>
        <begin position="21"/>
        <end position="413"/>
    </location>
</feature>
<dbReference type="InterPro" id="IPR031311">
    <property type="entry name" value="CHIT_BIND_RR_consensus"/>
</dbReference>
<dbReference type="InterPro" id="IPR051217">
    <property type="entry name" value="Insect_Cuticle_Struc_Prot"/>
</dbReference>
<feature type="signal peptide" evidence="4">
    <location>
        <begin position="1"/>
        <end position="20"/>
    </location>
</feature>
<evidence type="ECO:0000256" key="1">
    <source>
        <dbReference type="ARBA" id="ARBA00022460"/>
    </source>
</evidence>
<organism evidence="5 6">
    <name type="scientific">Psylliodes chrysocephalus</name>
    <dbReference type="NCBI Taxonomy" id="3402493"/>
    <lineage>
        <taxon>Eukaryota</taxon>
        <taxon>Metazoa</taxon>
        <taxon>Ecdysozoa</taxon>
        <taxon>Arthropoda</taxon>
        <taxon>Hexapoda</taxon>
        <taxon>Insecta</taxon>
        <taxon>Pterygota</taxon>
        <taxon>Neoptera</taxon>
        <taxon>Endopterygota</taxon>
        <taxon>Coleoptera</taxon>
        <taxon>Polyphaga</taxon>
        <taxon>Cucujiformia</taxon>
        <taxon>Chrysomeloidea</taxon>
        <taxon>Chrysomelidae</taxon>
        <taxon>Galerucinae</taxon>
        <taxon>Alticini</taxon>
        <taxon>Psylliodes</taxon>
    </lineage>
</organism>
<protein>
    <recommendedName>
        <fullName evidence="7">Cuticle protein</fullName>
    </recommendedName>
</protein>
<evidence type="ECO:0000256" key="4">
    <source>
        <dbReference type="SAM" id="SignalP"/>
    </source>
</evidence>
<dbReference type="PANTHER" id="PTHR12236:SF95">
    <property type="entry name" value="CUTICULAR PROTEIN 76BD, ISOFORM C-RELATED"/>
    <property type="match status" value="1"/>
</dbReference>
<feature type="compositionally biased region" description="Polar residues" evidence="3">
    <location>
        <begin position="342"/>
        <end position="354"/>
    </location>
</feature>
<evidence type="ECO:0000313" key="5">
    <source>
        <dbReference type="EMBL" id="CAH1111520.1"/>
    </source>
</evidence>
<dbReference type="EMBL" id="OV651818">
    <property type="protein sequence ID" value="CAH1111520.1"/>
    <property type="molecule type" value="Genomic_DNA"/>
</dbReference>
<dbReference type="OrthoDB" id="10071059at2759"/>
<dbReference type="GO" id="GO:0042302">
    <property type="term" value="F:structural constituent of cuticle"/>
    <property type="evidence" value="ECO:0007669"/>
    <property type="project" value="UniProtKB-UniRule"/>
</dbReference>
<evidence type="ECO:0000256" key="3">
    <source>
        <dbReference type="SAM" id="MobiDB-lite"/>
    </source>
</evidence>
<accession>A0A9P0D524</accession>
<feature type="compositionally biased region" description="Acidic residues" evidence="3">
    <location>
        <begin position="330"/>
        <end position="341"/>
    </location>
</feature>
<gene>
    <name evidence="5" type="ORF">PSYICH_LOCUS11978</name>
</gene>
<dbReference type="Proteomes" id="UP001153636">
    <property type="component" value="Chromosome 6"/>
</dbReference>
<feature type="region of interest" description="Disordered" evidence="3">
    <location>
        <begin position="330"/>
        <end position="365"/>
    </location>
</feature>
<evidence type="ECO:0000313" key="6">
    <source>
        <dbReference type="Proteomes" id="UP001153636"/>
    </source>
</evidence>
<evidence type="ECO:0008006" key="7">
    <source>
        <dbReference type="Google" id="ProtNLM"/>
    </source>
</evidence>
<dbReference type="AlphaFoldDB" id="A0A9P0D524"/>
<evidence type="ECO:0000256" key="2">
    <source>
        <dbReference type="PROSITE-ProRule" id="PRU00497"/>
    </source>
</evidence>
<dbReference type="PROSITE" id="PS51155">
    <property type="entry name" value="CHIT_BIND_RR_2"/>
    <property type="match status" value="1"/>
</dbReference>
<feature type="region of interest" description="Disordered" evidence="3">
    <location>
        <begin position="244"/>
        <end position="265"/>
    </location>
</feature>
<dbReference type="GO" id="GO:0005615">
    <property type="term" value="C:extracellular space"/>
    <property type="evidence" value="ECO:0007669"/>
    <property type="project" value="TreeGrafter"/>
</dbReference>
<proteinExistence type="predicted"/>
<dbReference type="PRINTS" id="PR00947">
    <property type="entry name" value="CUTICLE"/>
</dbReference>
<dbReference type="PANTHER" id="PTHR12236">
    <property type="entry name" value="STRUCTURAL CONTITUENT OF CUTICLE"/>
    <property type="match status" value="1"/>
</dbReference>
<name>A0A9P0D524_9CUCU</name>
<dbReference type="Pfam" id="PF00379">
    <property type="entry name" value="Chitin_bind_4"/>
    <property type="match status" value="1"/>
</dbReference>